<keyword evidence="1" id="KW-0472">Membrane</keyword>
<dbReference type="EMBL" id="CAEKDK010000003">
    <property type="protein sequence ID" value="CAB4272566.1"/>
    <property type="molecule type" value="Genomic_DNA"/>
</dbReference>
<dbReference type="Proteomes" id="UP000507222">
    <property type="component" value="Unassembled WGS sequence"/>
</dbReference>
<evidence type="ECO:0000313" key="2">
    <source>
        <dbReference type="EMBL" id="CAB4272566.1"/>
    </source>
</evidence>
<keyword evidence="1" id="KW-0812">Transmembrane</keyword>
<evidence type="ECO:0000313" key="3">
    <source>
        <dbReference type="Proteomes" id="UP000507222"/>
    </source>
</evidence>
<accession>A0A6J5U815</accession>
<name>A0A6J5U815_PRUAR</name>
<organism evidence="2 3">
    <name type="scientific">Prunus armeniaca</name>
    <name type="common">Apricot</name>
    <name type="synonym">Armeniaca vulgaris</name>
    <dbReference type="NCBI Taxonomy" id="36596"/>
    <lineage>
        <taxon>Eukaryota</taxon>
        <taxon>Viridiplantae</taxon>
        <taxon>Streptophyta</taxon>
        <taxon>Embryophyta</taxon>
        <taxon>Tracheophyta</taxon>
        <taxon>Spermatophyta</taxon>
        <taxon>Magnoliopsida</taxon>
        <taxon>eudicotyledons</taxon>
        <taxon>Gunneridae</taxon>
        <taxon>Pentapetalae</taxon>
        <taxon>rosids</taxon>
        <taxon>fabids</taxon>
        <taxon>Rosales</taxon>
        <taxon>Rosaceae</taxon>
        <taxon>Amygdaloideae</taxon>
        <taxon>Amygdaleae</taxon>
        <taxon>Prunus</taxon>
    </lineage>
</organism>
<proteinExistence type="predicted"/>
<keyword evidence="1" id="KW-1133">Transmembrane helix</keyword>
<sequence>MVFERIKKVDEINSSIHEMIPNINEVVFEVEEIVPKVKTFLDNTNGIIEALPTKRQLGLEVLGIGLIVGIAIWLYNGNALDKKASKEKKANKDEKAS</sequence>
<reference evidence="2 3" key="1">
    <citation type="submission" date="2020-05" db="EMBL/GenBank/DDBJ databases">
        <authorList>
            <person name="Campoy J."/>
            <person name="Schneeberger K."/>
            <person name="Spophaly S."/>
        </authorList>
    </citation>
    <scope>NUCLEOTIDE SEQUENCE [LARGE SCALE GENOMIC DNA]</scope>
    <source>
        <strain evidence="2">PruArmRojPasFocal</strain>
    </source>
</reference>
<gene>
    <name evidence="2" type="ORF">CURHAP_LOCUS19268</name>
</gene>
<evidence type="ECO:0000256" key="1">
    <source>
        <dbReference type="SAM" id="Phobius"/>
    </source>
</evidence>
<feature type="transmembrane region" description="Helical" evidence="1">
    <location>
        <begin position="57"/>
        <end position="75"/>
    </location>
</feature>
<dbReference type="AlphaFoldDB" id="A0A6J5U815"/>
<protein>
    <submittedName>
        <fullName evidence="2">Uncharacterized protein</fullName>
    </submittedName>
</protein>